<dbReference type="EMBL" id="RXHU01000056">
    <property type="protein sequence ID" value="RTE08110.1"/>
    <property type="molecule type" value="Genomic_DNA"/>
</dbReference>
<evidence type="ECO:0000313" key="10">
    <source>
        <dbReference type="Proteomes" id="UP000276128"/>
    </source>
</evidence>
<dbReference type="InterPro" id="IPR003856">
    <property type="entry name" value="LPS_length_determ_N"/>
</dbReference>
<feature type="transmembrane region" description="Helical" evidence="7">
    <location>
        <begin position="16"/>
        <end position="38"/>
    </location>
</feature>
<feature type="transmembrane region" description="Helical" evidence="7">
    <location>
        <begin position="176"/>
        <end position="199"/>
    </location>
</feature>
<dbReference type="Proteomes" id="UP000276128">
    <property type="component" value="Unassembled WGS sequence"/>
</dbReference>
<evidence type="ECO:0000259" key="8">
    <source>
        <dbReference type="Pfam" id="PF02706"/>
    </source>
</evidence>
<evidence type="ECO:0000256" key="3">
    <source>
        <dbReference type="ARBA" id="ARBA00022475"/>
    </source>
</evidence>
<dbReference type="InterPro" id="IPR050445">
    <property type="entry name" value="Bact_polysacc_biosynth/exp"/>
</dbReference>
<reference evidence="9 10" key="1">
    <citation type="submission" date="2018-12" db="EMBL/GenBank/DDBJ databases">
        <title>Bacillus ochoae sp. nov., Paenibacillus whitsoniae sp. nov., Paenibacillus spiritus sp. nov. Isolated from the Mars Exploration Rover during spacecraft assembly.</title>
        <authorList>
            <person name="Seuylemezian A."/>
            <person name="Vaishampayan P."/>
        </authorList>
    </citation>
    <scope>NUCLEOTIDE SEQUENCE [LARGE SCALE GENOMIC DNA]</scope>
    <source>
        <strain evidence="9 10">MER 54</strain>
    </source>
</reference>
<dbReference type="Pfam" id="PF02706">
    <property type="entry name" value="Wzz"/>
    <property type="match status" value="1"/>
</dbReference>
<keyword evidence="5 7" id="KW-1133">Transmembrane helix</keyword>
<keyword evidence="4 7" id="KW-0812">Transmembrane</keyword>
<dbReference type="GO" id="GO:0004713">
    <property type="term" value="F:protein tyrosine kinase activity"/>
    <property type="evidence" value="ECO:0007669"/>
    <property type="project" value="TreeGrafter"/>
</dbReference>
<evidence type="ECO:0000256" key="6">
    <source>
        <dbReference type="ARBA" id="ARBA00023136"/>
    </source>
</evidence>
<dbReference type="PANTHER" id="PTHR32309">
    <property type="entry name" value="TYROSINE-PROTEIN KINASE"/>
    <property type="match status" value="1"/>
</dbReference>
<evidence type="ECO:0000256" key="4">
    <source>
        <dbReference type="ARBA" id="ARBA00022692"/>
    </source>
</evidence>
<organism evidence="9 10">
    <name type="scientific">Paenibacillus whitsoniae</name>
    <dbReference type="NCBI Taxonomy" id="2496558"/>
    <lineage>
        <taxon>Bacteria</taxon>
        <taxon>Bacillati</taxon>
        <taxon>Bacillota</taxon>
        <taxon>Bacilli</taxon>
        <taxon>Bacillales</taxon>
        <taxon>Paenibacillaceae</taxon>
        <taxon>Paenibacillus</taxon>
    </lineage>
</organism>
<keyword evidence="10" id="KW-1185">Reference proteome</keyword>
<comment type="caution">
    <text evidence="9">The sequence shown here is derived from an EMBL/GenBank/DDBJ whole genome shotgun (WGS) entry which is preliminary data.</text>
</comment>
<name>A0A430JAR8_9BACL</name>
<keyword evidence="6 7" id="KW-0472">Membrane</keyword>
<sequence>MELELREYVQLILRRWWIIATVVALVTLSTGIVSYVFLKPVYAANAKIIVNKLNDNSGVQIIDSSTINASILLVNTYKEIVKTPAILEKVLARFPESKLTIEELAKKISVNSTNDTQVITLAASDESFAEAQRLVNAVVDVFKQEIPTIMNVDNVNILYKAMEQSNPRPVKNIPEFNIAISFLVSLIIAIGLVILWEYLNETIRTEKDVELFLEVPMLAAVSKIRSKDLKVNRRQMSQISLGEAVNVNVAQTEARSR</sequence>
<dbReference type="RefSeq" id="WP_126142747.1">
    <property type="nucleotide sequence ID" value="NZ_RXHU01000056.1"/>
</dbReference>
<accession>A0A430JAR8</accession>
<dbReference type="GO" id="GO:0005886">
    <property type="term" value="C:plasma membrane"/>
    <property type="evidence" value="ECO:0007669"/>
    <property type="project" value="UniProtKB-SubCell"/>
</dbReference>
<evidence type="ECO:0000256" key="2">
    <source>
        <dbReference type="ARBA" id="ARBA00006683"/>
    </source>
</evidence>
<feature type="domain" description="Polysaccharide chain length determinant N-terminal" evidence="8">
    <location>
        <begin position="2"/>
        <end position="92"/>
    </location>
</feature>
<evidence type="ECO:0000313" key="9">
    <source>
        <dbReference type="EMBL" id="RTE08110.1"/>
    </source>
</evidence>
<evidence type="ECO:0000256" key="1">
    <source>
        <dbReference type="ARBA" id="ARBA00004651"/>
    </source>
</evidence>
<comment type="subcellular location">
    <subcellularLocation>
        <location evidence="1">Cell membrane</location>
        <topology evidence="1">Multi-pass membrane protein</topology>
    </subcellularLocation>
</comment>
<protein>
    <recommendedName>
        <fullName evidence="8">Polysaccharide chain length determinant N-terminal domain-containing protein</fullName>
    </recommendedName>
</protein>
<proteinExistence type="inferred from homology"/>
<comment type="similarity">
    <text evidence="2">Belongs to the CpsC/CapA family.</text>
</comment>
<dbReference type="AlphaFoldDB" id="A0A430JAR8"/>
<gene>
    <name evidence="9" type="ORF">EJQ19_18620</name>
</gene>
<evidence type="ECO:0000256" key="5">
    <source>
        <dbReference type="ARBA" id="ARBA00022989"/>
    </source>
</evidence>
<evidence type="ECO:0000256" key="7">
    <source>
        <dbReference type="SAM" id="Phobius"/>
    </source>
</evidence>
<dbReference type="OrthoDB" id="2360475at2"/>
<dbReference type="PANTHER" id="PTHR32309:SF13">
    <property type="entry name" value="FERRIC ENTEROBACTIN TRANSPORT PROTEIN FEPE"/>
    <property type="match status" value="1"/>
</dbReference>
<keyword evidence="3" id="KW-1003">Cell membrane</keyword>